<reference evidence="1" key="1">
    <citation type="journal article" date="2022" name="Int. J. Mol. Sci.">
        <title>Draft Genome of Tanacetum Coccineum: Genomic Comparison of Closely Related Tanacetum-Family Plants.</title>
        <authorList>
            <person name="Yamashiro T."/>
            <person name="Shiraishi A."/>
            <person name="Nakayama K."/>
            <person name="Satake H."/>
        </authorList>
    </citation>
    <scope>NUCLEOTIDE SEQUENCE</scope>
</reference>
<dbReference type="Proteomes" id="UP001151760">
    <property type="component" value="Unassembled WGS sequence"/>
</dbReference>
<gene>
    <name evidence="1" type="ORF">Tco_0652837</name>
</gene>
<comment type="caution">
    <text evidence="1">The sequence shown here is derived from an EMBL/GenBank/DDBJ whole genome shotgun (WGS) entry which is preliminary data.</text>
</comment>
<dbReference type="EMBL" id="BQNB010009052">
    <property type="protein sequence ID" value="GJS58053.1"/>
    <property type="molecule type" value="Genomic_DNA"/>
</dbReference>
<name>A0ABQ4WYZ4_9ASTR</name>
<organism evidence="1 2">
    <name type="scientific">Tanacetum coccineum</name>
    <dbReference type="NCBI Taxonomy" id="301880"/>
    <lineage>
        <taxon>Eukaryota</taxon>
        <taxon>Viridiplantae</taxon>
        <taxon>Streptophyta</taxon>
        <taxon>Embryophyta</taxon>
        <taxon>Tracheophyta</taxon>
        <taxon>Spermatophyta</taxon>
        <taxon>Magnoliopsida</taxon>
        <taxon>eudicotyledons</taxon>
        <taxon>Gunneridae</taxon>
        <taxon>Pentapetalae</taxon>
        <taxon>asterids</taxon>
        <taxon>campanulids</taxon>
        <taxon>Asterales</taxon>
        <taxon>Asteraceae</taxon>
        <taxon>Asteroideae</taxon>
        <taxon>Anthemideae</taxon>
        <taxon>Anthemidinae</taxon>
        <taxon>Tanacetum</taxon>
    </lineage>
</organism>
<evidence type="ECO:0000313" key="1">
    <source>
        <dbReference type="EMBL" id="GJS58053.1"/>
    </source>
</evidence>
<keyword evidence="2" id="KW-1185">Reference proteome</keyword>
<evidence type="ECO:0000313" key="2">
    <source>
        <dbReference type="Proteomes" id="UP001151760"/>
    </source>
</evidence>
<reference evidence="1" key="2">
    <citation type="submission" date="2022-01" db="EMBL/GenBank/DDBJ databases">
        <authorList>
            <person name="Yamashiro T."/>
            <person name="Shiraishi A."/>
            <person name="Satake H."/>
            <person name="Nakayama K."/>
        </authorList>
    </citation>
    <scope>NUCLEOTIDE SEQUENCE</scope>
</reference>
<protein>
    <submittedName>
        <fullName evidence="1">Uncharacterized protein</fullName>
    </submittedName>
</protein>
<proteinExistence type="predicted"/>
<sequence>MIKKVDQKFTECYSLSPLKELPPEAQCMILDFRTFPGIPSNLDDRDTTLFQLFDFLVHNLNRFLEKMELVDDLNLIQRNDECFIRQTFLQVQYNEGSAFPVCQNVLPSPWRYFPHDLISQLKIKGFLSYIGIAFLTFTGGLDMALDLNNLLSCLIDDLWASELTISNFSPADRLSTLTPIQRFKRCSLNAGTVTIVIRELHQR</sequence>
<accession>A0ABQ4WYZ4</accession>